<keyword evidence="1" id="KW-1133">Transmembrane helix</keyword>
<dbReference type="OrthoDB" id="517257at2"/>
<feature type="transmembrane region" description="Helical" evidence="1">
    <location>
        <begin position="6"/>
        <end position="30"/>
    </location>
</feature>
<reference evidence="2 3" key="1">
    <citation type="submission" date="2007-03" db="EMBL/GenBank/DDBJ databases">
        <authorList>
            <person name="Stal L."/>
            <person name="Ferriera S."/>
            <person name="Johnson J."/>
            <person name="Kravitz S."/>
            <person name="Beeson K."/>
            <person name="Sutton G."/>
            <person name="Rogers Y.-H."/>
            <person name="Friedman R."/>
            <person name="Frazier M."/>
            <person name="Venter J.C."/>
        </authorList>
    </citation>
    <scope>NUCLEOTIDE SEQUENCE [LARGE SCALE GENOMIC DNA]</scope>
    <source>
        <strain evidence="2 3">CCY0110</strain>
    </source>
</reference>
<name>A3IX47_9CHRO</name>
<keyword evidence="1" id="KW-0472">Membrane</keyword>
<sequence length="120" mass="13349">MYYFPQPPYFLIIAGLFIGLTCGLAFEATLKSQVKVMLKKPADQMLKDSGLQLPFLGICVGICVFLSGGLEIFLFDRWLSYAISLPMTIFIGALVWIQLESVLKQLKEGGSKAIDLDAFY</sequence>
<feature type="transmembrane region" description="Helical" evidence="1">
    <location>
        <begin position="78"/>
        <end position="97"/>
    </location>
</feature>
<keyword evidence="3" id="KW-1185">Reference proteome</keyword>
<proteinExistence type="predicted"/>
<accession>A3IX47</accession>
<dbReference type="RefSeq" id="WP_008277951.1">
    <property type="nucleotide sequence ID" value="NZ_AAXW01000060.1"/>
</dbReference>
<protein>
    <submittedName>
        <fullName evidence="2">Uncharacterized protein</fullName>
    </submittedName>
</protein>
<dbReference type="eggNOG" id="ENOG5032U0G">
    <property type="taxonomic scope" value="Bacteria"/>
</dbReference>
<evidence type="ECO:0000256" key="1">
    <source>
        <dbReference type="SAM" id="Phobius"/>
    </source>
</evidence>
<evidence type="ECO:0000313" key="3">
    <source>
        <dbReference type="Proteomes" id="UP000003781"/>
    </source>
</evidence>
<dbReference type="Proteomes" id="UP000003781">
    <property type="component" value="Unassembled WGS sequence"/>
</dbReference>
<dbReference type="AlphaFoldDB" id="A3IX47"/>
<organism evidence="2 3">
    <name type="scientific">Crocosphaera chwakensis CCY0110</name>
    <dbReference type="NCBI Taxonomy" id="391612"/>
    <lineage>
        <taxon>Bacteria</taxon>
        <taxon>Bacillati</taxon>
        <taxon>Cyanobacteriota</taxon>
        <taxon>Cyanophyceae</taxon>
        <taxon>Oscillatoriophycideae</taxon>
        <taxon>Chroococcales</taxon>
        <taxon>Aphanothecaceae</taxon>
        <taxon>Crocosphaera</taxon>
        <taxon>Crocosphaera chwakensis</taxon>
    </lineage>
</organism>
<comment type="caution">
    <text evidence="2">The sequence shown here is derived from an EMBL/GenBank/DDBJ whole genome shotgun (WGS) entry which is preliminary data.</text>
</comment>
<keyword evidence="1" id="KW-0812">Transmembrane</keyword>
<feature type="transmembrane region" description="Helical" evidence="1">
    <location>
        <begin position="51"/>
        <end position="72"/>
    </location>
</feature>
<dbReference type="EMBL" id="AAXW01000060">
    <property type="protein sequence ID" value="EAZ88934.1"/>
    <property type="molecule type" value="Genomic_DNA"/>
</dbReference>
<gene>
    <name evidence="2" type="ORF">CY0110_02522</name>
</gene>
<evidence type="ECO:0000313" key="2">
    <source>
        <dbReference type="EMBL" id="EAZ88934.1"/>
    </source>
</evidence>